<evidence type="ECO:0000313" key="2">
    <source>
        <dbReference type="Proteomes" id="UP001149860"/>
    </source>
</evidence>
<organism evidence="1 2">
    <name type="scientific">Lentilactobacillus terminaliae</name>
    <dbReference type="NCBI Taxonomy" id="3003483"/>
    <lineage>
        <taxon>Bacteria</taxon>
        <taxon>Bacillati</taxon>
        <taxon>Bacillota</taxon>
        <taxon>Bacilli</taxon>
        <taxon>Lactobacillales</taxon>
        <taxon>Lactobacillaceae</taxon>
        <taxon>Lentilactobacillus</taxon>
    </lineage>
</organism>
<keyword evidence="2" id="KW-1185">Reference proteome</keyword>
<protein>
    <submittedName>
        <fullName evidence="1">Uncharacterized protein</fullName>
    </submittedName>
</protein>
<gene>
    <name evidence="1" type="ORF">O0236_007310</name>
</gene>
<proteinExistence type="predicted"/>
<dbReference type="EMBL" id="CP168151">
    <property type="protein sequence ID" value="XFD39237.1"/>
    <property type="molecule type" value="Genomic_DNA"/>
</dbReference>
<name>A0ACD5DCY6_9LACO</name>
<evidence type="ECO:0000313" key="1">
    <source>
        <dbReference type="EMBL" id="XFD39237.1"/>
    </source>
</evidence>
<reference evidence="1" key="1">
    <citation type="submission" date="2024-08" db="EMBL/GenBank/DDBJ databases">
        <title>Lentilactobacillus sp. nov., isolated from tree bark.</title>
        <authorList>
            <person name="Phuengjayaem S."/>
            <person name="Tanasupawat S."/>
        </authorList>
    </citation>
    <scope>NUCLEOTIDE SEQUENCE</scope>
    <source>
        <strain evidence="1">SPB1-3</strain>
    </source>
</reference>
<dbReference type="Proteomes" id="UP001149860">
    <property type="component" value="Chromosome"/>
</dbReference>
<sequence length="94" mass="10620">MEKSLKPISIPPKRHAATIAQSSYNTEPVGVKVKSIKYIGHEDVYNMEVENHHNFSVNGGFIVHNCADAMRYFCMTVLPPEQDDDSGIQMFSNY</sequence>
<accession>A0ACD5DCY6</accession>